<keyword evidence="2" id="KW-1185">Reference proteome</keyword>
<dbReference type="AlphaFoldDB" id="A0A4Y7Q3C5"/>
<name>A0A4Y7Q3C5_9AGAM</name>
<evidence type="ECO:0000313" key="1">
    <source>
        <dbReference type="EMBL" id="TDL21945.1"/>
    </source>
</evidence>
<dbReference type="Proteomes" id="UP000294933">
    <property type="component" value="Unassembled WGS sequence"/>
</dbReference>
<accession>A0A4Y7Q3C5</accession>
<proteinExistence type="predicted"/>
<sequence length="323" mass="36031">MAGLFPAFNMQISLGTPHPPAEELRELQRWYDGKCVLTQSEESVEWCHIIPRRMPLGQLAINQLASLKLVPRGAGRLSRLNLIPLKTKYHDEFNSYSWTIYPTISVLERYIADAELDLERREEAMKAGQPDPGRAPFQPPEQGLQDFTIYVVRRVGKDNVLRLLSKHSRDQRAARGRKIPFTALDGGSAKLPEHSSSYSIHPRHGDNIMTQTVPTNVKAVVAPHMETKQTIVSDISLTGNGKAEETKDVPSFALFGNRQTSMIHPQMDTCQCTACSEEPNSGECIAPASNDWARMCFGTDLDGNIASGKRVSQLRREKDSFTG</sequence>
<reference evidence="1 2" key="1">
    <citation type="submission" date="2018-06" db="EMBL/GenBank/DDBJ databases">
        <title>A transcriptomic atlas of mushroom development highlights an independent origin of complex multicellularity.</title>
        <authorList>
            <consortium name="DOE Joint Genome Institute"/>
            <person name="Krizsan K."/>
            <person name="Almasi E."/>
            <person name="Merenyi Z."/>
            <person name="Sahu N."/>
            <person name="Viragh M."/>
            <person name="Koszo T."/>
            <person name="Mondo S."/>
            <person name="Kiss B."/>
            <person name="Balint B."/>
            <person name="Kues U."/>
            <person name="Barry K."/>
            <person name="Hegedus J.C."/>
            <person name="Henrissat B."/>
            <person name="Johnson J."/>
            <person name="Lipzen A."/>
            <person name="Ohm R."/>
            <person name="Nagy I."/>
            <person name="Pangilinan J."/>
            <person name="Yan J."/>
            <person name="Xiong Y."/>
            <person name="Grigoriev I.V."/>
            <person name="Hibbett D.S."/>
            <person name="Nagy L.G."/>
        </authorList>
    </citation>
    <scope>NUCLEOTIDE SEQUENCE [LARGE SCALE GENOMIC DNA]</scope>
    <source>
        <strain evidence="1 2">SZMC22713</strain>
    </source>
</reference>
<evidence type="ECO:0008006" key="3">
    <source>
        <dbReference type="Google" id="ProtNLM"/>
    </source>
</evidence>
<evidence type="ECO:0000313" key="2">
    <source>
        <dbReference type="Proteomes" id="UP000294933"/>
    </source>
</evidence>
<dbReference type="EMBL" id="ML170177">
    <property type="protein sequence ID" value="TDL21945.1"/>
    <property type="molecule type" value="Genomic_DNA"/>
</dbReference>
<organism evidence="1 2">
    <name type="scientific">Rickenella mellea</name>
    <dbReference type="NCBI Taxonomy" id="50990"/>
    <lineage>
        <taxon>Eukaryota</taxon>
        <taxon>Fungi</taxon>
        <taxon>Dikarya</taxon>
        <taxon>Basidiomycota</taxon>
        <taxon>Agaricomycotina</taxon>
        <taxon>Agaricomycetes</taxon>
        <taxon>Hymenochaetales</taxon>
        <taxon>Rickenellaceae</taxon>
        <taxon>Rickenella</taxon>
    </lineage>
</organism>
<dbReference type="VEuPathDB" id="FungiDB:BD410DRAFT_803779"/>
<protein>
    <recommendedName>
        <fullName evidence="3">HNH nuclease domain-containing protein</fullName>
    </recommendedName>
</protein>
<gene>
    <name evidence="1" type="ORF">BD410DRAFT_803779</name>
</gene>